<dbReference type="Pfam" id="PF01557">
    <property type="entry name" value="FAA_hydrolase"/>
    <property type="match status" value="1"/>
</dbReference>
<evidence type="ECO:0000259" key="5">
    <source>
        <dbReference type="Pfam" id="PF10370"/>
    </source>
</evidence>
<accession>A0A261SIB5</accession>
<sequence length="295" mass="31772">MKLLTYTHDGRERFGALRGEHEIVALDGLGHASLQAAIAADALAALARQAETLPVTHALADVRLLPPIPAPEKIICVGVNYGKRNEEYRDGSAPPAYPSVFPRFPGSFVGHGAPLLRPPESEQLDYEGEIAIVIGRAGRRIAAADAWRHVAGLTCLNEGTVRDWLRHGKFNVTQGKNFDASGSMGPWLVTADAFDPAAPLTVRTRVNGELRQEDSTDNLMFPFAELIRYISIWTTLKPGDVISTGTPIGAGVRFDPPRFLKPGDVVEVEVPGIGVLSNPVADEPTARHSGARHAE</sequence>
<comment type="caution">
    <text evidence="6">The sequence shown here is derived from an EMBL/GenBank/DDBJ whole genome shotgun (WGS) entry which is preliminary data.</text>
</comment>
<dbReference type="InterPro" id="IPR018833">
    <property type="entry name" value="Rv2993c-like_N"/>
</dbReference>
<dbReference type="OrthoDB" id="9805307at2"/>
<evidence type="ECO:0000256" key="2">
    <source>
        <dbReference type="ARBA" id="ARBA00010211"/>
    </source>
</evidence>
<evidence type="ECO:0000259" key="4">
    <source>
        <dbReference type="Pfam" id="PF01557"/>
    </source>
</evidence>
<keyword evidence="3" id="KW-0479">Metal-binding</keyword>
<comment type="similarity">
    <text evidence="2">Belongs to the FAH family.</text>
</comment>
<evidence type="ECO:0000256" key="3">
    <source>
        <dbReference type="ARBA" id="ARBA00022723"/>
    </source>
</evidence>
<organism evidence="6 7">
    <name type="scientific">Bordetella genomosp. 1</name>
    <dbReference type="NCBI Taxonomy" id="1395607"/>
    <lineage>
        <taxon>Bacteria</taxon>
        <taxon>Pseudomonadati</taxon>
        <taxon>Pseudomonadota</taxon>
        <taxon>Betaproteobacteria</taxon>
        <taxon>Burkholderiales</taxon>
        <taxon>Alcaligenaceae</taxon>
        <taxon>Bordetella</taxon>
    </lineage>
</organism>
<dbReference type="Proteomes" id="UP000217005">
    <property type="component" value="Unassembled WGS sequence"/>
</dbReference>
<feature type="domain" description="Fumarylacetoacetase-like C-terminal" evidence="4">
    <location>
        <begin position="73"/>
        <end position="280"/>
    </location>
</feature>
<dbReference type="InterPro" id="IPR051121">
    <property type="entry name" value="FAH"/>
</dbReference>
<dbReference type="GO" id="GO:0016853">
    <property type="term" value="F:isomerase activity"/>
    <property type="evidence" value="ECO:0007669"/>
    <property type="project" value="UniProtKB-KW"/>
</dbReference>
<dbReference type="GO" id="GO:0044281">
    <property type="term" value="P:small molecule metabolic process"/>
    <property type="evidence" value="ECO:0007669"/>
    <property type="project" value="UniProtKB-ARBA"/>
</dbReference>
<dbReference type="SUPFAM" id="SSF56529">
    <property type="entry name" value="FAH"/>
    <property type="match status" value="1"/>
</dbReference>
<reference evidence="6 7" key="1">
    <citation type="submission" date="2017-05" db="EMBL/GenBank/DDBJ databases">
        <title>Complete and WGS of Bordetella genogroups.</title>
        <authorList>
            <person name="Spilker T."/>
            <person name="LiPuma J."/>
        </authorList>
    </citation>
    <scope>NUCLEOTIDE SEQUENCE [LARGE SCALE GENOMIC DNA]</scope>
    <source>
        <strain evidence="6 7">AU17610</strain>
    </source>
</reference>
<dbReference type="PANTHER" id="PTHR42796:SF4">
    <property type="entry name" value="FUMARYLACETOACETATE HYDROLASE DOMAIN-CONTAINING PROTEIN 2A"/>
    <property type="match status" value="1"/>
</dbReference>
<proteinExistence type="inferred from homology"/>
<dbReference type="RefSeq" id="WP_094827487.1">
    <property type="nucleotide sequence ID" value="NZ_NEVL01000003.1"/>
</dbReference>
<name>A0A261SIB5_9BORD</name>
<feature type="domain" description="Rv2993c-like N-terminal" evidence="5">
    <location>
        <begin position="1"/>
        <end position="67"/>
    </location>
</feature>
<dbReference type="AlphaFoldDB" id="A0A261SIB5"/>
<dbReference type="InterPro" id="IPR036663">
    <property type="entry name" value="Fumarylacetoacetase_C_sf"/>
</dbReference>
<dbReference type="PANTHER" id="PTHR42796">
    <property type="entry name" value="FUMARYLACETOACETATE HYDROLASE DOMAIN-CONTAINING PROTEIN 2A-RELATED"/>
    <property type="match status" value="1"/>
</dbReference>
<evidence type="ECO:0000256" key="1">
    <source>
        <dbReference type="ARBA" id="ARBA00001946"/>
    </source>
</evidence>
<dbReference type="Pfam" id="PF10370">
    <property type="entry name" value="Rv2993c-like_N"/>
    <property type="match status" value="1"/>
</dbReference>
<gene>
    <name evidence="6" type="ORF">CEG14_10685</name>
</gene>
<dbReference type="GO" id="GO:0046872">
    <property type="term" value="F:metal ion binding"/>
    <property type="evidence" value="ECO:0007669"/>
    <property type="project" value="UniProtKB-KW"/>
</dbReference>
<comment type="cofactor">
    <cofactor evidence="1">
        <name>Mg(2+)</name>
        <dbReference type="ChEBI" id="CHEBI:18420"/>
    </cofactor>
</comment>
<dbReference type="InterPro" id="IPR011234">
    <property type="entry name" value="Fumarylacetoacetase-like_C"/>
</dbReference>
<dbReference type="Gene3D" id="3.90.850.10">
    <property type="entry name" value="Fumarylacetoacetase-like, C-terminal domain"/>
    <property type="match status" value="1"/>
</dbReference>
<keyword evidence="6" id="KW-0413">Isomerase</keyword>
<evidence type="ECO:0000313" key="7">
    <source>
        <dbReference type="Proteomes" id="UP000217005"/>
    </source>
</evidence>
<evidence type="ECO:0000313" key="6">
    <source>
        <dbReference type="EMBL" id="OZI36682.1"/>
    </source>
</evidence>
<dbReference type="EMBL" id="NEVL01000003">
    <property type="protein sequence ID" value="OZI36682.1"/>
    <property type="molecule type" value="Genomic_DNA"/>
</dbReference>
<dbReference type="FunFam" id="3.90.850.10:FF:000008">
    <property type="entry name" value="FAA hydrolase family protein"/>
    <property type="match status" value="1"/>
</dbReference>
<protein>
    <submittedName>
        <fullName evidence="6">2-hydroxyhepta-2,4-diene-1,7-dioate isomerase</fullName>
    </submittedName>
</protein>